<dbReference type="Proteomes" id="UP000198675">
    <property type="component" value="Chromosome I"/>
</dbReference>
<feature type="region of interest" description="Disordered" evidence="1">
    <location>
        <begin position="149"/>
        <end position="171"/>
    </location>
</feature>
<sequence>MAQRKKKQGIISAPEAPAAEGADDLQKLHPNLEAKLNGRVVVVREYGFVEGLQVRQQLKPFLDGLYELIKADSVPPLEQIMELVVAHLDDVLQAVATSADIEVEELRTLKDQDEGDALLYKWWTANGPFFYRRALSRILAERYRAAEAEKQRAGQTSMPASSAPATATSSE</sequence>
<evidence type="ECO:0000313" key="3">
    <source>
        <dbReference type="Proteomes" id="UP000198675"/>
    </source>
</evidence>
<evidence type="ECO:0000313" key="2">
    <source>
        <dbReference type="EMBL" id="SDU82117.1"/>
    </source>
</evidence>
<organism evidence="2 3">
    <name type="scientific">Pseudomonas sihuiensis</name>
    <dbReference type="NCBI Taxonomy" id="1274359"/>
    <lineage>
        <taxon>Bacteria</taxon>
        <taxon>Pseudomonadati</taxon>
        <taxon>Pseudomonadota</taxon>
        <taxon>Gammaproteobacteria</taxon>
        <taxon>Pseudomonadales</taxon>
        <taxon>Pseudomonadaceae</taxon>
        <taxon>Pseudomonas</taxon>
    </lineage>
</organism>
<dbReference type="RefSeq" id="WP_157719667.1">
    <property type="nucleotide sequence ID" value="NZ_LT629797.1"/>
</dbReference>
<protein>
    <submittedName>
        <fullName evidence="2">Uncharacterized protein</fullName>
    </submittedName>
</protein>
<dbReference type="EMBL" id="LT629797">
    <property type="protein sequence ID" value="SDU82117.1"/>
    <property type="molecule type" value="Genomic_DNA"/>
</dbReference>
<accession>A0A1H2LM93</accession>
<dbReference type="InterPro" id="IPR046583">
    <property type="entry name" value="DUF6631"/>
</dbReference>
<proteinExistence type="predicted"/>
<gene>
    <name evidence="2" type="ORF">SAMN05216363_1871</name>
</gene>
<name>A0A1H2LM93_9PSED</name>
<evidence type="ECO:0000256" key="1">
    <source>
        <dbReference type="SAM" id="MobiDB-lite"/>
    </source>
</evidence>
<dbReference type="AlphaFoldDB" id="A0A1H2LM93"/>
<keyword evidence="3" id="KW-1185">Reference proteome</keyword>
<reference evidence="3" key="1">
    <citation type="submission" date="2016-10" db="EMBL/GenBank/DDBJ databases">
        <authorList>
            <person name="Varghese N."/>
            <person name="Submissions S."/>
        </authorList>
    </citation>
    <scope>NUCLEOTIDE SEQUENCE [LARGE SCALE GENOMIC DNA]</scope>
    <source>
        <strain evidence="3">KCTC 32246</strain>
    </source>
</reference>
<feature type="compositionally biased region" description="Low complexity" evidence="1">
    <location>
        <begin position="159"/>
        <end position="171"/>
    </location>
</feature>
<dbReference type="Pfam" id="PF20336">
    <property type="entry name" value="DUF6631"/>
    <property type="match status" value="1"/>
</dbReference>